<feature type="region of interest" description="Disordered" evidence="1">
    <location>
        <begin position="46"/>
        <end position="65"/>
    </location>
</feature>
<feature type="region of interest" description="Disordered" evidence="1">
    <location>
        <begin position="108"/>
        <end position="137"/>
    </location>
</feature>
<sequence length="137" mass="14697">MNLYPVIQSMTETPVPKCICTQPLIPSSPFSSFAVCFRAVAISSPASLRPSPRSPFSSSASAPSPFPLRPLFALLLVRRLLPRRRHFLSGLSSPFPSFAVCFGAVAISSPPSKHPSSKNVVGRTPSLSERSEADGRD</sequence>
<evidence type="ECO:0000256" key="1">
    <source>
        <dbReference type="SAM" id="MobiDB-lite"/>
    </source>
</evidence>
<organism evidence="2 3">
    <name type="scientific">Musa troglodytarum</name>
    <name type="common">fe'i banana</name>
    <dbReference type="NCBI Taxonomy" id="320322"/>
    <lineage>
        <taxon>Eukaryota</taxon>
        <taxon>Viridiplantae</taxon>
        <taxon>Streptophyta</taxon>
        <taxon>Embryophyta</taxon>
        <taxon>Tracheophyta</taxon>
        <taxon>Spermatophyta</taxon>
        <taxon>Magnoliopsida</taxon>
        <taxon>Liliopsida</taxon>
        <taxon>Zingiberales</taxon>
        <taxon>Musaceae</taxon>
        <taxon>Musa</taxon>
    </lineage>
</organism>
<dbReference type="EMBL" id="CP097506">
    <property type="protein sequence ID" value="URE00007.1"/>
    <property type="molecule type" value="Genomic_DNA"/>
</dbReference>
<dbReference type="AlphaFoldDB" id="A0A9E7K1G4"/>
<evidence type="ECO:0000313" key="3">
    <source>
        <dbReference type="Proteomes" id="UP001055439"/>
    </source>
</evidence>
<gene>
    <name evidence="2" type="ORF">MUK42_37116</name>
</gene>
<evidence type="ECO:0000313" key="2">
    <source>
        <dbReference type="EMBL" id="URE00007.1"/>
    </source>
</evidence>
<dbReference type="Proteomes" id="UP001055439">
    <property type="component" value="Chromosome 4"/>
</dbReference>
<proteinExistence type="predicted"/>
<keyword evidence="3" id="KW-1185">Reference proteome</keyword>
<protein>
    <submittedName>
        <fullName evidence="2">Uncharacterized protein</fullName>
    </submittedName>
</protein>
<accession>A0A9E7K1G4</accession>
<reference evidence="2" key="1">
    <citation type="submission" date="2022-05" db="EMBL/GenBank/DDBJ databases">
        <title>The Musa troglodytarum L. genome provides insights into the mechanism of non-climacteric behaviour and enrichment of carotenoids.</title>
        <authorList>
            <person name="Wang J."/>
        </authorList>
    </citation>
    <scope>NUCLEOTIDE SEQUENCE</scope>
    <source>
        <tissue evidence="2">Leaf</tissue>
    </source>
</reference>
<name>A0A9E7K1G4_9LILI</name>